<feature type="compositionally biased region" description="Low complexity" evidence="1">
    <location>
        <begin position="49"/>
        <end position="58"/>
    </location>
</feature>
<keyword evidence="3" id="KW-1185">Reference proteome</keyword>
<gene>
    <name evidence="2" type="ORF">HK100_004023</name>
</gene>
<comment type="caution">
    <text evidence="2">The sequence shown here is derived from an EMBL/GenBank/DDBJ whole genome shotgun (WGS) entry which is preliminary data.</text>
</comment>
<evidence type="ECO:0000313" key="2">
    <source>
        <dbReference type="EMBL" id="KAJ3104651.1"/>
    </source>
</evidence>
<dbReference type="EMBL" id="JADGJH010002045">
    <property type="protein sequence ID" value="KAJ3104651.1"/>
    <property type="molecule type" value="Genomic_DNA"/>
</dbReference>
<feature type="region of interest" description="Disordered" evidence="1">
    <location>
        <begin position="42"/>
        <end position="85"/>
    </location>
</feature>
<accession>A0AAD5XD87</accession>
<dbReference type="Proteomes" id="UP001211907">
    <property type="component" value="Unassembled WGS sequence"/>
</dbReference>
<feature type="compositionally biased region" description="Polar residues" evidence="1">
    <location>
        <begin position="170"/>
        <end position="191"/>
    </location>
</feature>
<name>A0AAD5XD87_9FUNG</name>
<sequence>MRFVNARDVAKLCGGLAKASKIGSAEFYVRWDWRSLCESIPEMEDDNSSHSPENSNDSNNEKSESENNGSVFFDNTDNESDEISANELASEISGAVSVEVLGPRHNRINTPFSKNTSATTLIVENEPPPILPVPTEQAEIDPTISEYQSQQPTRRHSFVEPRFPPLSTLPPDTSKTSSCHSTESADSNTVGNDPLSSVVIPPPSLIWVRILVAKSNIVTKTTGIGAGEDDDNRFQNSLICIITPVPSNQSRRWPKFHDISDSTLGNVDIGHESGPWVECFDDKKNDVGRGRKVVASLGVVSGIRLGKAGVFERVTLRVLGSVMKYSLTRNRSNRLSDSDGGSPPRWFKWGFRWRGLSFGASRANEGILVRK</sequence>
<evidence type="ECO:0000256" key="1">
    <source>
        <dbReference type="SAM" id="MobiDB-lite"/>
    </source>
</evidence>
<protein>
    <submittedName>
        <fullName evidence="2">Uncharacterized protein</fullName>
    </submittedName>
</protein>
<proteinExistence type="predicted"/>
<feature type="region of interest" description="Disordered" evidence="1">
    <location>
        <begin position="146"/>
        <end position="195"/>
    </location>
</feature>
<organism evidence="2 3">
    <name type="scientific">Physocladia obscura</name>
    <dbReference type="NCBI Taxonomy" id="109957"/>
    <lineage>
        <taxon>Eukaryota</taxon>
        <taxon>Fungi</taxon>
        <taxon>Fungi incertae sedis</taxon>
        <taxon>Chytridiomycota</taxon>
        <taxon>Chytridiomycota incertae sedis</taxon>
        <taxon>Chytridiomycetes</taxon>
        <taxon>Chytridiales</taxon>
        <taxon>Chytriomycetaceae</taxon>
        <taxon>Physocladia</taxon>
    </lineage>
</organism>
<dbReference type="AlphaFoldDB" id="A0AAD5XD87"/>
<evidence type="ECO:0000313" key="3">
    <source>
        <dbReference type="Proteomes" id="UP001211907"/>
    </source>
</evidence>
<reference evidence="2" key="1">
    <citation type="submission" date="2020-05" db="EMBL/GenBank/DDBJ databases">
        <title>Phylogenomic resolution of chytrid fungi.</title>
        <authorList>
            <person name="Stajich J.E."/>
            <person name="Amses K."/>
            <person name="Simmons R."/>
            <person name="Seto K."/>
            <person name="Myers J."/>
            <person name="Bonds A."/>
            <person name="Quandt C.A."/>
            <person name="Barry K."/>
            <person name="Liu P."/>
            <person name="Grigoriev I."/>
            <person name="Longcore J.E."/>
            <person name="James T.Y."/>
        </authorList>
    </citation>
    <scope>NUCLEOTIDE SEQUENCE</scope>
    <source>
        <strain evidence="2">JEL0513</strain>
    </source>
</reference>